<reference evidence="2" key="1">
    <citation type="submission" date="2020-10" db="EMBL/GenBank/DDBJ databases">
        <title>ChiBAC.</title>
        <authorList>
            <person name="Zenner C."/>
            <person name="Hitch T.C.A."/>
            <person name="Clavel T."/>
        </authorList>
    </citation>
    <scope>NUCLEOTIDE SEQUENCE</scope>
    <source>
        <strain evidence="2">DSM 107454</strain>
    </source>
</reference>
<keyword evidence="1" id="KW-1133">Transmembrane helix</keyword>
<evidence type="ECO:0000313" key="3">
    <source>
        <dbReference type="Proteomes" id="UP000806542"/>
    </source>
</evidence>
<accession>A0A9D5M160</accession>
<dbReference type="Proteomes" id="UP000806542">
    <property type="component" value="Unassembled WGS sequence"/>
</dbReference>
<dbReference type="InterPro" id="IPR021215">
    <property type="entry name" value="DUF2752"/>
</dbReference>
<keyword evidence="1" id="KW-0472">Membrane</keyword>
<dbReference type="Pfam" id="PF10825">
    <property type="entry name" value="DUF2752"/>
    <property type="match status" value="1"/>
</dbReference>
<comment type="caution">
    <text evidence="2">The sequence shown here is derived from an EMBL/GenBank/DDBJ whole genome shotgun (WGS) entry which is preliminary data.</text>
</comment>
<dbReference type="AlphaFoldDB" id="A0A9D5M160"/>
<keyword evidence="3" id="KW-1185">Reference proteome</keyword>
<dbReference type="RefSeq" id="WP_226392784.1">
    <property type="nucleotide sequence ID" value="NZ_JADCKB010000012.1"/>
</dbReference>
<sequence length="129" mass="14863">MERQQKYRIKQVFLLSLLILGLGLLLLLSIRFLHRGIPCPFFALTKLRCPFCGMTRAVLALLSGNLHEALRCNLMAFPYLTILLALGLIQARRFIITGSCFFLSWEKKLYASCIIFSLVWMAVRNIFHL</sequence>
<feature type="transmembrane region" description="Helical" evidence="1">
    <location>
        <begin position="12"/>
        <end position="33"/>
    </location>
</feature>
<dbReference type="EMBL" id="JADCKB010000012">
    <property type="protein sequence ID" value="MBE5040236.1"/>
    <property type="molecule type" value="Genomic_DNA"/>
</dbReference>
<feature type="transmembrane region" description="Helical" evidence="1">
    <location>
        <begin position="68"/>
        <end position="89"/>
    </location>
</feature>
<gene>
    <name evidence="2" type="ORF">INF28_07150</name>
</gene>
<evidence type="ECO:0000256" key="1">
    <source>
        <dbReference type="SAM" id="Phobius"/>
    </source>
</evidence>
<name>A0A9D5M160_9FIRM</name>
<proteinExistence type="predicted"/>
<keyword evidence="1" id="KW-0812">Transmembrane</keyword>
<evidence type="ECO:0000313" key="2">
    <source>
        <dbReference type="EMBL" id="MBE5040236.1"/>
    </source>
</evidence>
<organism evidence="2 3">
    <name type="scientific">Ructibacterium gallinarum</name>
    <dbReference type="NCBI Taxonomy" id="2779355"/>
    <lineage>
        <taxon>Bacteria</taxon>
        <taxon>Bacillati</taxon>
        <taxon>Bacillota</taxon>
        <taxon>Clostridia</taxon>
        <taxon>Eubacteriales</taxon>
        <taxon>Oscillospiraceae</taxon>
        <taxon>Ructibacterium</taxon>
    </lineage>
</organism>
<protein>
    <submittedName>
        <fullName evidence="2">DUF2752 domain-containing protein</fullName>
    </submittedName>
</protein>
<feature type="transmembrane region" description="Helical" evidence="1">
    <location>
        <begin position="109"/>
        <end position="127"/>
    </location>
</feature>